<feature type="transmembrane region" description="Helical" evidence="6">
    <location>
        <begin position="106"/>
        <end position="126"/>
    </location>
</feature>
<feature type="transmembrane region" description="Helical" evidence="6">
    <location>
        <begin position="357"/>
        <end position="377"/>
    </location>
</feature>
<feature type="compositionally biased region" description="Basic residues" evidence="5">
    <location>
        <begin position="1"/>
        <end position="10"/>
    </location>
</feature>
<evidence type="ECO:0000256" key="4">
    <source>
        <dbReference type="ARBA" id="ARBA00023136"/>
    </source>
</evidence>
<dbReference type="RefSeq" id="WP_156620981.1">
    <property type="nucleotide sequence ID" value="NZ_CACRUB010000014.1"/>
</dbReference>
<feature type="transmembrane region" description="Helical" evidence="6">
    <location>
        <begin position="607"/>
        <end position="625"/>
    </location>
</feature>
<dbReference type="Pfam" id="PF04932">
    <property type="entry name" value="Wzy_C"/>
    <property type="match status" value="1"/>
</dbReference>
<feature type="transmembrane region" description="Helical" evidence="6">
    <location>
        <begin position="553"/>
        <end position="572"/>
    </location>
</feature>
<feature type="transmembrane region" description="Helical" evidence="6">
    <location>
        <begin position="80"/>
        <end position="99"/>
    </location>
</feature>
<feature type="domain" description="O-antigen ligase-related" evidence="7">
    <location>
        <begin position="494"/>
        <end position="562"/>
    </location>
</feature>
<keyword evidence="2 6" id="KW-0812">Transmembrane</keyword>
<keyword evidence="8" id="KW-0436">Ligase</keyword>
<organism evidence="8">
    <name type="scientific">Flavonifractor plautii</name>
    <name type="common">Fusobacterium plautii</name>
    <dbReference type="NCBI Taxonomy" id="292800"/>
    <lineage>
        <taxon>Bacteria</taxon>
        <taxon>Bacillati</taxon>
        <taxon>Bacillota</taxon>
        <taxon>Clostridia</taxon>
        <taxon>Eubacteriales</taxon>
        <taxon>Oscillospiraceae</taxon>
        <taxon>Flavonifractor</taxon>
    </lineage>
</organism>
<reference evidence="8" key="1">
    <citation type="submission" date="2019-11" db="EMBL/GenBank/DDBJ databases">
        <authorList>
            <person name="Feng L."/>
        </authorList>
    </citation>
    <scope>NUCLEOTIDE SEQUENCE</scope>
    <source>
        <strain evidence="8">FplautiiLFYP42</strain>
    </source>
</reference>
<feature type="transmembrane region" description="Helical" evidence="6">
    <location>
        <begin position="55"/>
        <end position="74"/>
    </location>
</feature>
<dbReference type="InterPro" id="IPR051533">
    <property type="entry name" value="WaaL-like"/>
</dbReference>
<comment type="subcellular location">
    <subcellularLocation>
        <location evidence="1">Membrane</location>
        <topology evidence="1">Multi-pass membrane protein</topology>
    </subcellularLocation>
</comment>
<sequence>MSKKQSRAARRKEQAAVGRQGGAEQRPISEAAAPQPTIPVRQSAQAPSPALDRKALLWCLIPAVLIFLFLAFQGGGDDRVLAIVAAIALVVYSVGKTPIANIAQRLSIPALVVCAYLLLNAAAGLYSRFGSFAAPEFGKILASFCIFAILLFRVKQGCGRQVAAVLATLTAAFSLISIDAASLKLLSGVYIRILDALGCSYGSMSTGYEAGIRITGIFGNPNVLAGILAFGVFLGLYLVLTAKSRRGLLGCALLLEVNALGFLLAFSMGAIGMFLVSVAIYLIFEARDRRLPLLVLMLETAIIGVVIAFPSFAGLGSSGGAAWLPVLAGPLGGVLLWLLHGWLGVRLGEALNRRPRLALGAAVGVVLLAVGYVLLAFNVTGPYQLQPGEILRRSVYPSGGEYRLEGDWSGEVMVTVESQNDSQTIMHTSTLLYQGGLAEAVFTVPEDSKVVYLNFISPQGAVLDQVSLSGGEQVKLGYRFLPGFAANRIQGLWANQNAIQRTEFFRDGLRIWQKSPVIGNGLGSVEGLMTSVQQFYYESRYVHNHYIQLLAEMGIPGLLCFLAVIGAAAVTLLKRRREGEGDPLLAALAACLAMMSLHAAAEAVWSISVYQTFALSVLALLCVVYGQPVAKLTGKGIAWIFSLLLWGVTLIFAWFLGGNLSAEREYSQVKAGTRQQTPYTMTQLARKDHYNWAQYKLDMAVNACDSEVPEFAETAATYAAQVRELGIYSINYSLSAYFYSTLGQWDQFFAATREGISQAASRASAWQEIFFLYEGFFPGEEAENAAWYAQQVLMFYDMLQQYNDGRMEQITLADQNMTFIQHMQHLAGVRQ</sequence>
<proteinExistence type="predicted"/>
<evidence type="ECO:0000256" key="2">
    <source>
        <dbReference type="ARBA" id="ARBA00022692"/>
    </source>
</evidence>
<dbReference type="GO" id="GO:0016020">
    <property type="term" value="C:membrane"/>
    <property type="evidence" value="ECO:0007669"/>
    <property type="project" value="UniProtKB-SubCell"/>
</dbReference>
<dbReference type="PANTHER" id="PTHR37422:SF13">
    <property type="entry name" value="LIPOPOLYSACCHARIDE BIOSYNTHESIS PROTEIN PA4999-RELATED"/>
    <property type="match status" value="1"/>
</dbReference>
<dbReference type="PANTHER" id="PTHR37422">
    <property type="entry name" value="TEICHURONIC ACID BIOSYNTHESIS PROTEIN TUAE"/>
    <property type="match status" value="1"/>
</dbReference>
<accession>A0A6N2YTN0</accession>
<evidence type="ECO:0000256" key="5">
    <source>
        <dbReference type="SAM" id="MobiDB-lite"/>
    </source>
</evidence>
<feature type="transmembrane region" description="Helical" evidence="6">
    <location>
        <begin position="637"/>
        <end position="657"/>
    </location>
</feature>
<evidence type="ECO:0000256" key="3">
    <source>
        <dbReference type="ARBA" id="ARBA00022989"/>
    </source>
</evidence>
<dbReference type="InterPro" id="IPR007016">
    <property type="entry name" value="O-antigen_ligase-rel_domated"/>
</dbReference>
<feature type="region of interest" description="Disordered" evidence="5">
    <location>
        <begin position="1"/>
        <end position="44"/>
    </location>
</feature>
<feature type="transmembrane region" description="Helical" evidence="6">
    <location>
        <begin position="260"/>
        <end position="284"/>
    </location>
</feature>
<dbReference type="GO" id="GO:0016874">
    <property type="term" value="F:ligase activity"/>
    <property type="evidence" value="ECO:0007669"/>
    <property type="project" value="UniProtKB-KW"/>
</dbReference>
<evidence type="ECO:0000313" key="8">
    <source>
        <dbReference type="EMBL" id="VYT68990.1"/>
    </source>
</evidence>
<protein>
    <submittedName>
        <fullName evidence="8">O-Antigen ligase</fullName>
    </submittedName>
</protein>
<feature type="transmembrane region" description="Helical" evidence="6">
    <location>
        <begin position="223"/>
        <end position="240"/>
    </location>
</feature>
<evidence type="ECO:0000259" key="7">
    <source>
        <dbReference type="Pfam" id="PF04932"/>
    </source>
</evidence>
<dbReference type="AlphaFoldDB" id="A0A6N2YTN0"/>
<feature type="transmembrane region" description="Helical" evidence="6">
    <location>
        <begin position="584"/>
        <end position="601"/>
    </location>
</feature>
<keyword evidence="3 6" id="KW-1133">Transmembrane helix</keyword>
<evidence type="ECO:0000256" key="1">
    <source>
        <dbReference type="ARBA" id="ARBA00004141"/>
    </source>
</evidence>
<evidence type="ECO:0000256" key="6">
    <source>
        <dbReference type="SAM" id="Phobius"/>
    </source>
</evidence>
<feature type="transmembrane region" description="Helical" evidence="6">
    <location>
        <begin position="321"/>
        <end position="345"/>
    </location>
</feature>
<keyword evidence="4 6" id="KW-0472">Membrane</keyword>
<feature type="transmembrane region" description="Helical" evidence="6">
    <location>
        <begin position="132"/>
        <end position="152"/>
    </location>
</feature>
<feature type="transmembrane region" description="Helical" evidence="6">
    <location>
        <begin position="291"/>
        <end position="315"/>
    </location>
</feature>
<dbReference type="EMBL" id="CACRUB010000014">
    <property type="protein sequence ID" value="VYT68990.1"/>
    <property type="molecule type" value="Genomic_DNA"/>
</dbReference>
<gene>
    <name evidence="8" type="ORF">FPLFYP42_00261</name>
</gene>
<name>A0A6N2YTN0_FLAPL</name>